<feature type="signal peptide" evidence="1">
    <location>
        <begin position="1"/>
        <end position="18"/>
    </location>
</feature>
<dbReference type="EMBL" id="BTSY01000007">
    <property type="protein sequence ID" value="GMT35952.1"/>
    <property type="molecule type" value="Genomic_DNA"/>
</dbReference>
<organism evidence="2 3">
    <name type="scientific">Pristionchus fissidentatus</name>
    <dbReference type="NCBI Taxonomy" id="1538716"/>
    <lineage>
        <taxon>Eukaryota</taxon>
        <taxon>Metazoa</taxon>
        <taxon>Ecdysozoa</taxon>
        <taxon>Nematoda</taxon>
        <taxon>Chromadorea</taxon>
        <taxon>Rhabditida</taxon>
        <taxon>Rhabditina</taxon>
        <taxon>Diplogasteromorpha</taxon>
        <taxon>Diplogasteroidea</taxon>
        <taxon>Neodiplogasteridae</taxon>
        <taxon>Pristionchus</taxon>
    </lineage>
</organism>
<dbReference type="AlphaFoldDB" id="A0AAV5X1J4"/>
<evidence type="ECO:0000313" key="2">
    <source>
        <dbReference type="EMBL" id="GMT35952.1"/>
    </source>
</evidence>
<feature type="non-terminal residue" evidence="2">
    <location>
        <position position="1"/>
    </location>
</feature>
<proteinExistence type="predicted"/>
<feature type="chain" id="PRO_5043562965" evidence="1">
    <location>
        <begin position="19"/>
        <end position="163"/>
    </location>
</feature>
<evidence type="ECO:0000256" key="1">
    <source>
        <dbReference type="SAM" id="SignalP"/>
    </source>
</evidence>
<name>A0AAV5X1J4_9BILA</name>
<sequence>SQSFPLCIQSLTLLLSMAATEDSIEQAVEAKEDEDKVVKRKMKKKKIEEEDESIDFPSNWTMKNLADHAAESRAELKHILEFGRMGLLDHEEQEHALEWTFYQFREMEQFRRNNLTENADLESEHKFHTCIREMTAMKDSILGYYRRRTHQLQSRGMKIKLKF</sequence>
<dbReference type="Proteomes" id="UP001432322">
    <property type="component" value="Unassembled WGS sequence"/>
</dbReference>
<keyword evidence="1" id="KW-0732">Signal</keyword>
<evidence type="ECO:0000313" key="3">
    <source>
        <dbReference type="Proteomes" id="UP001432322"/>
    </source>
</evidence>
<accession>A0AAV5X1J4</accession>
<gene>
    <name evidence="2" type="ORF">PFISCL1PPCAC_27249</name>
</gene>
<protein>
    <submittedName>
        <fullName evidence="2">Uncharacterized protein</fullName>
    </submittedName>
</protein>
<keyword evidence="3" id="KW-1185">Reference proteome</keyword>
<comment type="caution">
    <text evidence="2">The sequence shown here is derived from an EMBL/GenBank/DDBJ whole genome shotgun (WGS) entry which is preliminary data.</text>
</comment>
<reference evidence="2" key="1">
    <citation type="submission" date="2023-10" db="EMBL/GenBank/DDBJ databases">
        <title>Genome assembly of Pristionchus species.</title>
        <authorList>
            <person name="Yoshida K."/>
            <person name="Sommer R.J."/>
        </authorList>
    </citation>
    <scope>NUCLEOTIDE SEQUENCE</scope>
    <source>
        <strain evidence="2">RS5133</strain>
    </source>
</reference>